<dbReference type="PROSITE" id="PS50894">
    <property type="entry name" value="HPT"/>
    <property type="match status" value="1"/>
</dbReference>
<evidence type="ECO:0000313" key="7">
    <source>
        <dbReference type="Proteomes" id="UP000282311"/>
    </source>
</evidence>
<proteinExistence type="predicted"/>
<dbReference type="GO" id="GO:0052621">
    <property type="term" value="F:diguanylate cyclase activity"/>
    <property type="evidence" value="ECO:0007669"/>
    <property type="project" value="TreeGrafter"/>
</dbReference>
<dbReference type="PROSITE" id="PS50887">
    <property type="entry name" value="GGDEF"/>
    <property type="match status" value="1"/>
</dbReference>
<dbReference type="GO" id="GO:0043709">
    <property type="term" value="P:cell adhesion involved in single-species biofilm formation"/>
    <property type="evidence" value="ECO:0007669"/>
    <property type="project" value="TreeGrafter"/>
</dbReference>
<feature type="modified residue" description="Phosphohistidine" evidence="1">
    <location>
        <position position="43"/>
    </location>
</feature>
<dbReference type="Gene3D" id="1.20.120.160">
    <property type="entry name" value="HPT domain"/>
    <property type="match status" value="1"/>
</dbReference>
<dbReference type="FunFam" id="3.30.70.270:FF:000001">
    <property type="entry name" value="Diguanylate cyclase domain protein"/>
    <property type="match status" value="1"/>
</dbReference>
<dbReference type="Pfam" id="PF00072">
    <property type="entry name" value="Response_reg"/>
    <property type="match status" value="2"/>
</dbReference>
<dbReference type="SMART" id="SM00448">
    <property type="entry name" value="REC"/>
    <property type="match status" value="2"/>
</dbReference>
<evidence type="ECO:0000259" key="5">
    <source>
        <dbReference type="PROSITE" id="PS50894"/>
    </source>
</evidence>
<accession>A0A3B0B2M5</accession>
<dbReference type="PANTHER" id="PTHR45138">
    <property type="entry name" value="REGULATORY COMPONENTS OF SENSORY TRANSDUCTION SYSTEM"/>
    <property type="match status" value="1"/>
</dbReference>
<feature type="domain" description="HPt" evidence="5">
    <location>
        <begin position="1"/>
        <end position="113"/>
    </location>
</feature>
<feature type="modified residue" description="4-aspartylphosphate" evidence="2">
    <location>
        <position position="178"/>
    </location>
</feature>
<dbReference type="EMBL" id="RBAH01000034">
    <property type="protein sequence ID" value="RKN66144.1"/>
    <property type="molecule type" value="Genomic_DNA"/>
</dbReference>
<reference evidence="6 7" key="1">
    <citation type="journal article" date="2007" name="Int. J. Syst. Evol. Microbiol.">
        <title>Paenibacillus ginsengarvi sp. nov., isolated from soil from ginseng cultivation.</title>
        <authorList>
            <person name="Yoon M.H."/>
            <person name="Ten L.N."/>
            <person name="Im W.T."/>
        </authorList>
    </citation>
    <scope>NUCLEOTIDE SEQUENCE [LARGE SCALE GENOMIC DNA]</scope>
    <source>
        <strain evidence="6 7">KCTC 13059</strain>
    </source>
</reference>
<dbReference type="InterPro" id="IPR029787">
    <property type="entry name" value="Nucleotide_cyclase"/>
</dbReference>
<feature type="domain" description="Response regulatory" evidence="3">
    <location>
        <begin position="436"/>
        <end position="554"/>
    </location>
</feature>
<dbReference type="OrthoDB" id="9759607at2"/>
<dbReference type="SMART" id="SM00267">
    <property type="entry name" value="GGDEF"/>
    <property type="match status" value="1"/>
</dbReference>
<dbReference type="SUPFAM" id="SSF55073">
    <property type="entry name" value="Nucleotide cyclase"/>
    <property type="match status" value="1"/>
</dbReference>
<dbReference type="InterPro" id="IPR000160">
    <property type="entry name" value="GGDEF_dom"/>
</dbReference>
<evidence type="ECO:0000256" key="2">
    <source>
        <dbReference type="PROSITE-ProRule" id="PRU00169"/>
    </source>
</evidence>
<evidence type="ECO:0000259" key="4">
    <source>
        <dbReference type="PROSITE" id="PS50887"/>
    </source>
</evidence>
<dbReference type="GO" id="GO:0005886">
    <property type="term" value="C:plasma membrane"/>
    <property type="evidence" value="ECO:0007669"/>
    <property type="project" value="TreeGrafter"/>
</dbReference>
<dbReference type="CDD" id="cd01949">
    <property type="entry name" value="GGDEF"/>
    <property type="match status" value="1"/>
</dbReference>
<dbReference type="Gene3D" id="3.30.70.270">
    <property type="match status" value="1"/>
</dbReference>
<sequence length="558" mass="63161">MKEGKIRFLSEMQKQVNEMERLLDRIADGDDASLPAQLYRYAHTLKGSAPIFGFASVGAVAARIADQWEWALEEEQNKASVCFVRKSVPGTKADLMQLKMEWNILQRELLTVEQNGQGDWQPAAALSGTLLVVDDDAALRSFLVRRLELDGYSVHEADSVDSAKLKLRERTYDLILLDLMMFPLSGYELFDELKEDPTLKWVPLIVLSARSDVRDKVRCLMLGANDYVTKPFEYDELAARIYSLLSRTRNFEQLAFRDPLTGVFNRRYFDHQLELELQRLARDPAPISIAFIDIDRFKRVNDTYGHAIGDLVLQGLAHLMQQHLRPTDFLARFGGEEFVAVMPNTTGEQAVSRMESVLQLARQQPIAEFEGQSFSITFSCGVAEWVPSLPMKQWVVLADEAMYRAKEQGRDQVVLAGYPEEAAQRISTEAGAGLKRVLIADDDSILRSMLASRLKKLPLQVAEAADGEEAFRYLSGNEVDLCILDGVMPKLDGFGLLERMKSDAEGRFRNTRILMLSGKKREEDIAKALRLGASDYMSKPFSLIELEMRVTRLLETER</sequence>
<dbReference type="SUPFAM" id="SSF47226">
    <property type="entry name" value="Histidine-containing phosphotransfer domain, HPT domain"/>
    <property type="match status" value="1"/>
</dbReference>
<keyword evidence="2" id="KW-0597">Phosphoprotein</keyword>
<dbReference type="InterPro" id="IPR011006">
    <property type="entry name" value="CheY-like_superfamily"/>
</dbReference>
<gene>
    <name evidence="6" type="ORF">D7M11_31495</name>
</gene>
<dbReference type="NCBIfam" id="TIGR00254">
    <property type="entry name" value="GGDEF"/>
    <property type="match status" value="1"/>
</dbReference>
<name>A0A3B0B2M5_9BACL</name>
<dbReference type="InterPro" id="IPR050469">
    <property type="entry name" value="Diguanylate_Cyclase"/>
</dbReference>
<comment type="caution">
    <text evidence="6">The sequence shown here is derived from an EMBL/GenBank/DDBJ whole genome shotgun (WGS) entry which is preliminary data.</text>
</comment>
<dbReference type="InterPro" id="IPR043128">
    <property type="entry name" value="Rev_trsase/Diguanyl_cyclase"/>
</dbReference>
<dbReference type="Proteomes" id="UP000282311">
    <property type="component" value="Unassembled WGS sequence"/>
</dbReference>
<organism evidence="6 7">
    <name type="scientific">Paenibacillus ginsengarvi</name>
    <dbReference type="NCBI Taxonomy" id="400777"/>
    <lineage>
        <taxon>Bacteria</taxon>
        <taxon>Bacillati</taxon>
        <taxon>Bacillota</taxon>
        <taxon>Bacilli</taxon>
        <taxon>Bacillales</taxon>
        <taxon>Paenibacillaceae</taxon>
        <taxon>Paenibacillus</taxon>
    </lineage>
</organism>
<dbReference type="Pfam" id="PF00990">
    <property type="entry name" value="GGDEF"/>
    <property type="match status" value="1"/>
</dbReference>
<dbReference type="InterPro" id="IPR036641">
    <property type="entry name" value="HPT_dom_sf"/>
</dbReference>
<feature type="domain" description="Response regulatory" evidence="3">
    <location>
        <begin position="129"/>
        <end position="245"/>
    </location>
</feature>
<evidence type="ECO:0000259" key="3">
    <source>
        <dbReference type="PROSITE" id="PS50110"/>
    </source>
</evidence>
<feature type="domain" description="GGDEF" evidence="4">
    <location>
        <begin position="285"/>
        <end position="418"/>
    </location>
</feature>
<evidence type="ECO:0000313" key="6">
    <source>
        <dbReference type="EMBL" id="RKN66144.1"/>
    </source>
</evidence>
<dbReference type="Gene3D" id="3.40.50.2300">
    <property type="match status" value="2"/>
</dbReference>
<dbReference type="AlphaFoldDB" id="A0A3B0B2M5"/>
<dbReference type="CDD" id="cd00088">
    <property type="entry name" value="HPT"/>
    <property type="match status" value="1"/>
</dbReference>
<dbReference type="SUPFAM" id="SSF52172">
    <property type="entry name" value="CheY-like"/>
    <property type="match status" value="2"/>
</dbReference>
<dbReference type="CDD" id="cd00156">
    <property type="entry name" value="REC"/>
    <property type="match status" value="1"/>
</dbReference>
<evidence type="ECO:0000256" key="1">
    <source>
        <dbReference type="PROSITE-ProRule" id="PRU00110"/>
    </source>
</evidence>
<dbReference type="GO" id="GO:0000160">
    <property type="term" value="P:phosphorelay signal transduction system"/>
    <property type="evidence" value="ECO:0007669"/>
    <property type="project" value="InterPro"/>
</dbReference>
<dbReference type="GO" id="GO:1902201">
    <property type="term" value="P:negative regulation of bacterial-type flagellum-dependent cell motility"/>
    <property type="evidence" value="ECO:0007669"/>
    <property type="project" value="TreeGrafter"/>
</dbReference>
<dbReference type="CDD" id="cd17574">
    <property type="entry name" value="REC_OmpR"/>
    <property type="match status" value="1"/>
</dbReference>
<dbReference type="PROSITE" id="PS50110">
    <property type="entry name" value="RESPONSE_REGULATORY"/>
    <property type="match status" value="2"/>
</dbReference>
<dbReference type="InterPro" id="IPR001789">
    <property type="entry name" value="Sig_transdc_resp-reg_receiver"/>
</dbReference>
<dbReference type="InterPro" id="IPR008207">
    <property type="entry name" value="Sig_transdc_His_kin_Hpt_dom"/>
</dbReference>
<keyword evidence="7" id="KW-1185">Reference proteome</keyword>
<dbReference type="Pfam" id="PF01627">
    <property type="entry name" value="Hpt"/>
    <property type="match status" value="1"/>
</dbReference>
<protein>
    <submittedName>
        <fullName evidence="6">Response regulator</fullName>
    </submittedName>
</protein>
<feature type="modified residue" description="4-aspartylphosphate" evidence="2">
    <location>
        <position position="485"/>
    </location>
</feature>
<dbReference type="PANTHER" id="PTHR45138:SF24">
    <property type="entry name" value="DIGUANYLATE CYCLASE DGCC-RELATED"/>
    <property type="match status" value="1"/>
</dbReference>